<keyword evidence="3" id="KW-1185">Reference proteome</keyword>
<sequence length="392" mass="45927">MKRIGLILFFLNILTLSAQTDKRQDSIWMEEFLTLKNRIEIFNKQDSLHTQSSVRLYYNFFLRNDSTNNLSSRFMVKEFRIGDSLKTVREDMKDYDLVIAKDSVMTGYLFRCDGERITDIFLHDKDAMIECISFMFVEMQKDTTNLRGLNLFFPDFSFKEKRAMSQFVKSVRIMMDASQKFKYGKTALSVIFLDKDKENIDKSFLYSLMQEAGDVLLIKSTDIINNSAIIEGERVTTDNLGKVGFWRQLKSHLYVARYYIGKEDIMSKNISDFSNKEELEFVQYVDYMENSWEIYLFTLIGVLIVFTASIILYYSYLPFSTFINNNSESIIFVILVVVLEILALIICIFLYMCKEDSFQIIDKNPVILFSLPLVLVFIIPFLNGLRKKRKAP</sequence>
<proteinExistence type="predicted"/>
<name>A0A840CKV9_9BACT</name>
<evidence type="ECO:0000256" key="1">
    <source>
        <dbReference type="SAM" id="Phobius"/>
    </source>
</evidence>
<feature type="transmembrane region" description="Helical" evidence="1">
    <location>
        <begin position="294"/>
        <end position="317"/>
    </location>
</feature>
<organism evidence="2 3">
    <name type="scientific">Dysgonomonas hofstadii</name>
    <dbReference type="NCBI Taxonomy" id="637886"/>
    <lineage>
        <taxon>Bacteria</taxon>
        <taxon>Pseudomonadati</taxon>
        <taxon>Bacteroidota</taxon>
        <taxon>Bacteroidia</taxon>
        <taxon>Bacteroidales</taxon>
        <taxon>Dysgonomonadaceae</taxon>
        <taxon>Dysgonomonas</taxon>
    </lineage>
</organism>
<evidence type="ECO:0000313" key="2">
    <source>
        <dbReference type="EMBL" id="MBB4036620.1"/>
    </source>
</evidence>
<keyword evidence="1" id="KW-1133">Transmembrane helix</keyword>
<comment type="caution">
    <text evidence="2">The sequence shown here is derived from an EMBL/GenBank/DDBJ whole genome shotgun (WGS) entry which is preliminary data.</text>
</comment>
<feature type="transmembrane region" description="Helical" evidence="1">
    <location>
        <begin position="364"/>
        <end position="385"/>
    </location>
</feature>
<dbReference type="AlphaFoldDB" id="A0A840CKV9"/>
<accession>A0A840CKV9</accession>
<protein>
    <submittedName>
        <fullName evidence="2">Uncharacterized protein</fullName>
    </submittedName>
</protein>
<feature type="transmembrane region" description="Helical" evidence="1">
    <location>
        <begin position="329"/>
        <end position="352"/>
    </location>
</feature>
<keyword evidence="1" id="KW-0472">Membrane</keyword>
<dbReference type="EMBL" id="JACIEP010000008">
    <property type="protein sequence ID" value="MBB4036620.1"/>
    <property type="molecule type" value="Genomic_DNA"/>
</dbReference>
<gene>
    <name evidence="2" type="ORF">GGR21_002526</name>
</gene>
<reference evidence="2 3" key="1">
    <citation type="submission" date="2020-08" db="EMBL/GenBank/DDBJ databases">
        <title>Genomic Encyclopedia of Type Strains, Phase IV (KMG-IV): sequencing the most valuable type-strain genomes for metagenomic binning, comparative biology and taxonomic classification.</title>
        <authorList>
            <person name="Goeker M."/>
        </authorList>
    </citation>
    <scope>NUCLEOTIDE SEQUENCE [LARGE SCALE GENOMIC DNA]</scope>
    <source>
        <strain evidence="2 3">DSM 104969</strain>
    </source>
</reference>
<keyword evidence="1" id="KW-0812">Transmembrane</keyword>
<evidence type="ECO:0000313" key="3">
    <source>
        <dbReference type="Proteomes" id="UP000555103"/>
    </source>
</evidence>
<dbReference type="Proteomes" id="UP000555103">
    <property type="component" value="Unassembled WGS sequence"/>
</dbReference>
<dbReference type="RefSeq" id="WP_183307518.1">
    <property type="nucleotide sequence ID" value="NZ_JACIEP010000008.1"/>
</dbReference>